<feature type="compositionally biased region" description="Low complexity" evidence="1">
    <location>
        <begin position="48"/>
        <end position="58"/>
    </location>
</feature>
<dbReference type="OrthoDB" id="1625419at2759"/>
<evidence type="ECO:0000313" key="2">
    <source>
        <dbReference type="EMBL" id="CAA7052480.1"/>
    </source>
</evidence>
<organism evidence="2 3">
    <name type="scientific">Microthlaspi erraticum</name>
    <dbReference type="NCBI Taxonomy" id="1685480"/>
    <lineage>
        <taxon>Eukaryota</taxon>
        <taxon>Viridiplantae</taxon>
        <taxon>Streptophyta</taxon>
        <taxon>Embryophyta</taxon>
        <taxon>Tracheophyta</taxon>
        <taxon>Spermatophyta</taxon>
        <taxon>Magnoliopsida</taxon>
        <taxon>eudicotyledons</taxon>
        <taxon>Gunneridae</taxon>
        <taxon>Pentapetalae</taxon>
        <taxon>rosids</taxon>
        <taxon>malvids</taxon>
        <taxon>Brassicales</taxon>
        <taxon>Brassicaceae</taxon>
        <taxon>Coluteocarpeae</taxon>
        <taxon>Microthlaspi</taxon>
    </lineage>
</organism>
<feature type="compositionally biased region" description="Basic and acidic residues" evidence="1">
    <location>
        <begin position="26"/>
        <end position="38"/>
    </location>
</feature>
<accession>A0A6D2KTP5</accession>
<dbReference type="EMBL" id="CACVBM020001496">
    <property type="protein sequence ID" value="CAA7052480.1"/>
    <property type="molecule type" value="Genomic_DNA"/>
</dbReference>
<evidence type="ECO:0000256" key="1">
    <source>
        <dbReference type="SAM" id="MobiDB-lite"/>
    </source>
</evidence>
<dbReference type="AlphaFoldDB" id="A0A6D2KTP5"/>
<dbReference type="SUPFAM" id="SSF54403">
    <property type="entry name" value="Cystatin/monellin"/>
    <property type="match status" value="1"/>
</dbReference>
<keyword evidence="3" id="KW-1185">Reference proteome</keyword>
<gene>
    <name evidence="2" type="ORF">MERR_LOCUS39715</name>
</gene>
<dbReference type="PANTHER" id="PTHR31228">
    <property type="entry name" value="CYSTATIN/MONELLIN SUPERFAMILY PROTEIN"/>
    <property type="match status" value="1"/>
</dbReference>
<feature type="region of interest" description="Disordered" evidence="1">
    <location>
        <begin position="19"/>
        <end position="60"/>
    </location>
</feature>
<reference evidence="2" key="1">
    <citation type="submission" date="2020-01" db="EMBL/GenBank/DDBJ databases">
        <authorList>
            <person name="Mishra B."/>
        </authorList>
    </citation>
    <scope>NUCLEOTIDE SEQUENCE [LARGE SCALE GENOMIC DNA]</scope>
</reference>
<evidence type="ECO:0008006" key="4">
    <source>
        <dbReference type="Google" id="ProtNLM"/>
    </source>
</evidence>
<proteinExistence type="predicted"/>
<name>A0A6D2KTP5_9BRAS</name>
<dbReference type="Gene3D" id="3.10.450.10">
    <property type="match status" value="1"/>
</dbReference>
<dbReference type="PANTHER" id="PTHR31228:SF22">
    <property type="entry name" value="CYSTATIN_MONELLIN SUPERFAMILY PROTEIN"/>
    <property type="match status" value="1"/>
</dbReference>
<dbReference type="InterPro" id="IPR046350">
    <property type="entry name" value="Cystatin_sf"/>
</dbReference>
<evidence type="ECO:0000313" key="3">
    <source>
        <dbReference type="Proteomes" id="UP000467841"/>
    </source>
</evidence>
<dbReference type="InterPro" id="IPR006525">
    <property type="entry name" value="Cystatin-related_pln"/>
</dbReference>
<comment type="caution">
    <text evidence="2">The sequence shown here is derived from an EMBL/GenBank/DDBJ whole genome shotgun (WGS) entry which is preliminary data.</text>
</comment>
<protein>
    <recommendedName>
        <fullName evidence="4">Cystatin domain-containing protein</fullName>
    </recommendedName>
</protein>
<dbReference type="NCBIfam" id="TIGR01638">
    <property type="entry name" value="Atha_cystat_rel"/>
    <property type="match status" value="1"/>
</dbReference>
<sequence>MDPHAVAYDLDPQIFASVVDPPIVDKISEEPDSKRQKLDDEEERPEDSSTSSDDSMAYDSDDVRMYDEEFKKHGAYDFDCSRVGRIVGFRPVIFEDSDFADEPETDGELINRLSKTALDKYNTDKGNNLEFVKAVKSNWSIGGGHIFSITFEAKDASQSEPIPFHAQVGYFPWRTTVYDVKPKP</sequence>
<dbReference type="Proteomes" id="UP000467841">
    <property type="component" value="Unassembled WGS sequence"/>
</dbReference>